<evidence type="ECO:0000259" key="1">
    <source>
        <dbReference type="Pfam" id="PF03992"/>
    </source>
</evidence>
<name>A0A9P4IDX3_9PEZI</name>
<dbReference type="InterPro" id="IPR011008">
    <property type="entry name" value="Dimeric_a/b-barrel"/>
</dbReference>
<reference evidence="2" key="1">
    <citation type="journal article" date="2020" name="Stud. Mycol.">
        <title>101 Dothideomycetes genomes: a test case for predicting lifestyles and emergence of pathogens.</title>
        <authorList>
            <person name="Haridas S."/>
            <person name="Albert R."/>
            <person name="Binder M."/>
            <person name="Bloem J."/>
            <person name="Labutti K."/>
            <person name="Salamov A."/>
            <person name="Andreopoulos B."/>
            <person name="Baker S."/>
            <person name="Barry K."/>
            <person name="Bills G."/>
            <person name="Bluhm B."/>
            <person name="Cannon C."/>
            <person name="Castanera R."/>
            <person name="Culley D."/>
            <person name="Daum C."/>
            <person name="Ezra D."/>
            <person name="Gonzalez J."/>
            <person name="Henrissat B."/>
            <person name="Kuo A."/>
            <person name="Liang C."/>
            <person name="Lipzen A."/>
            <person name="Lutzoni F."/>
            <person name="Magnuson J."/>
            <person name="Mondo S."/>
            <person name="Nolan M."/>
            <person name="Ohm R."/>
            <person name="Pangilinan J."/>
            <person name="Park H.-J."/>
            <person name="Ramirez L."/>
            <person name="Alfaro M."/>
            <person name="Sun H."/>
            <person name="Tritt A."/>
            <person name="Yoshinaga Y."/>
            <person name="Zwiers L.-H."/>
            <person name="Turgeon B."/>
            <person name="Goodwin S."/>
            <person name="Spatafora J."/>
            <person name="Crous P."/>
            <person name="Grigoriev I."/>
        </authorList>
    </citation>
    <scope>NUCLEOTIDE SEQUENCE</scope>
    <source>
        <strain evidence="2">CBS 133067</strain>
    </source>
</reference>
<feature type="domain" description="ABM" evidence="1">
    <location>
        <begin position="16"/>
        <end position="91"/>
    </location>
</feature>
<keyword evidence="3" id="KW-1185">Reference proteome</keyword>
<protein>
    <recommendedName>
        <fullName evidence="1">ABM domain-containing protein</fullName>
    </recommendedName>
</protein>
<sequence length="115" mass="12706">MSQETSTLTPDSYGQVYVVSYFKPLAGKKDIIIAGMKELAAAVEENEPRTQVYEVFWDEEEGVVVVMPKYADVATAEAHKNSTHLQEAMKRSTEAVVLAAPPQTKVLTKLASFVR</sequence>
<dbReference type="AlphaFoldDB" id="A0A9P4IDX3"/>
<dbReference type="SUPFAM" id="SSF54909">
    <property type="entry name" value="Dimeric alpha+beta barrel"/>
    <property type="match status" value="1"/>
</dbReference>
<organism evidence="2 3">
    <name type="scientific">Rhizodiscina lignyota</name>
    <dbReference type="NCBI Taxonomy" id="1504668"/>
    <lineage>
        <taxon>Eukaryota</taxon>
        <taxon>Fungi</taxon>
        <taxon>Dikarya</taxon>
        <taxon>Ascomycota</taxon>
        <taxon>Pezizomycotina</taxon>
        <taxon>Dothideomycetes</taxon>
        <taxon>Pleosporomycetidae</taxon>
        <taxon>Aulographales</taxon>
        <taxon>Rhizodiscinaceae</taxon>
        <taxon>Rhizodiscina</taxon>
    </lineage>
</organism>
<dbReference type="EMBL" id="ML978126">
    <property type="protein sequence ID" value="KAF2099059.1"/>
    <property type="molecule type" value="Genomic_DNA"/>
</dbReference>
<accession>A0A9P4IDX3</accession>
<dbReference type="Pfam" id="PF03992">
    <property type="entry name" value="ABM"/>
    <property type="match status" value="1"/>
</dbReference>
<comment type="caution">
    <text evidence="2">The sequence shown here is derived from an EMBL/GenBank/DDBJ whole genome shotgun (WGS) entry which is preliminary data.</text>
</comment>
<evidence type="ECO:0000313" key="2">
    <source>
        <dbReference type="EMBL" id="KAF2099059.1"/>
    </source>
</evidence>
<dbReference type="PANTHER" id="PTHR40624:SF1">
    <property type="entry name" value="BIOSYNTHESIS MONOOXYGENASE, PUTATIVE (AFU_ORTHOLOGUE AFUA_1G12025)-RELATED"/>
    <property type="match status" value="1"/>
</dbReference>
<dbReference type="InterPro" id="IPR007138">
    <property type="entry name" value="ABM_dom"/>
</dbReference>
<proteinExistence type="predicted"/>
<dbReference type="Gene3D" id="3.30.70.100">
    <property type="match status" value="1"/>
</dbReference>
<dbReference type="Proteomes" id="UP000799772">
    <property type="component" value="Unassembled WGS sequence"/>
</dbReference>
<evidence type="ECO:0000313" key="3">
    <source>
        <dbReference type="Proteomes" id="UP000799772"/>
    </source>
</evidence>
<gene>
    <name evidence="2" type="ORF">NA57DRAFT_56688</name>
</gene>
<dbReference type="PANTHER" id="PTHR40624">
    <property type="entry name" value="BIOSYNTHESIS MONOOXYGENASE, PUTATIVE (AFU_ORTHOLOGUE AFUA_1G12025)-RELATED"/>
    <property type="match status" value="1"/>
</dbReference>
<dbReference type="OrthoDB" id="10011777at2759"/>